<keyword evidence="3" id="KW-1185">Reference proteome</keyword>
<evidence type="ECO:0000313" key="2">
    <source>
        <dbReference type="EMBL" id="RQM12284.1"/>
    </source>
</evidence>
<evidence type="ECO:0008006" key="5">
    <source>
        <dbReference type="Google" id="ProtNLM"/>
    </source>
</evidence>
<gene>
    <name evidence="2" type="ORF">DD237_005703</name>
    <name evidence="1" type="ORF">DD238_000986</name>
</gene>
<accession>A0A3M6VTU7</accession>
<dbReference type="EMBL" id="QLLG01000005">
    <property type="protein sequence ID" value="RMX70184.1"/>
    <property type="molecule type" value="Genomic_DNA"/>
</dbReference>
<dbReference type="Proteomes" id="UP000286097">
    <property type="component" value="Unassembled WGS sequence"/>
</dbReference>
<organism evidence="1 3">
    <name type="scientific">Peronospora effusa</name>
    <dbReference type="NCBI Taxonomy" id="542832"/>
    <lineage>
        <taxon>Eukaryota</taxon>
        <taxon>Sar</taxon>
        <taxon>Stramenopiles</taxon>
        <taxon>Oomycota</taxon>
        <taxon>Peronosporomycetes</taxon>
        <taxon>Peronosporales</taxon>
        <taxon>Peronosporaceae</taxon>
        <taxon>Peronospora</taxon>
    </lineage>
</organism>
<dbReference type="PANTHER" id="PTHR13510">
    <property type="entry name" value="FYVE-FINGER-CONTAINING RAB5 EFFECTOR PROTEIN RABENOSYN-5-RELATED"/>
    <property type="match status" value="1"/>
</dbReference>
<proteinExistence type="predicted"/>
<dbReference type="STRING" id="542832.A0A3M6VTU7"/>
<evidence type="ECO:0000313" key="4">
    <source>
        <dbReference type="Proteomes" id="UP000286097"/>
    </source>
</evidence>
<dbReference type="Gene3D" id="3.30.530.20">
    <property type="match status" value="2"/>
</dbReference>
<dbReference type="InterPro" id="IPR023393">
    <property type="entry name" value="START-like_dom_sf"/>
</dbReference>
<dbReference type="AlphaFoldDB" id="A0A3M6VTU7"/>
<name>A0A3M6VTU7_9STRA</name>
<dbReference type="Proteomes" id="UP000282087">
    <property type="component" value="Unassembled WGS sequence"/>
</dbReference>
<evidence type="ECO:0000313" key="3">
    <source>
        <dbReference type="Proteomes" id="UP000282087"/>
    </source>
</evidence>
<dbReference type="VEuPathDB" id="FungiDB:DD237_005703"/>
<dbReference type="PANTHER" id="PTHR13510:SF44">
    <property type="entry name" value="RABENOSYN-5"/>
    <property type="match status" value="1"/>
</dbReference>
<dbReference type="InterPro" id="IPR052727">
    <property type="entry name" value="Rab4/Rab5_effector"/>
</dbReference>
<protein>
    <recommendedName>
        <fullName evidence="5">FYVE-type domain-containing protein</fullName>
    </recommendedName>
</protein>
<reference evidence="3 4" key="1">
    <citation type="submission" date="2018-06" db="EMBL/GenBank/DDBJ databases">
        <title>Comparative genomics of downy mildews reveals potential adaptations to biotrophy.</title>
        <authorList>
            <person name="Fletcher K."/>
            <person name="Klosterman S.J."/>
            <person name="Derevnina L."/>
            <person name="Martin F."/>
            <person name="Koike S."/>
            <person name="Reyes Chin-Wo S."/>
            <person name="Mou B."/>
            <person name="Michelmore R."/>
        </authorList>
    </citation>
    <scope>NUCLEOTIDE SEQUENCE [LARGE SCALE GENOMIC DNA]</scope>
    <source>
        <strain evidence="2 4">R13</strain>
        <strain evidence="1 3">R14</strain>
    </source>
</reference>
<comment type="caution">
    <text evidence="1">The sequence shown here is derived from an EMBL/GenBank/DDBJ whole genome shotgun (WGS) entry which is preliminary data.</text>
</comment>
<evidence type="ECO:0000313" key="1">
    <source>
        <dbReference type="EMBL" id="RMX70184.1"/>
    </source>
</evidence>
<dbReference type="EMBL" id="QKXF01000343">
    <property type="protein sequence ID" value="RQM12284.1"/>
    <property type="molecule type" value="Genomic_DNA"/>
</dbReference>
<sequence length="766" mass="85262">MKGRFIVNPFQGLSLTSNDRASLEDLANRSILTNLELCMKYMSGSKRNVDSCHWKLIKEKEKLKVYKERPEGAAAAAASGNEATGLGLPMLLCVGKMEGKLEDLLFGVISEDLETMRVKASYVGDISGAAVLDSVVLPTLEEPFQSLTIKWMELDIPLSSTSLVKNRDYVYLEGTGYVTNSKGERMGYHLLHSVDFPQAHRLPNRVRGNLSIIGFWRQIGTNTMEMYATGVMDPVDAGLVRKLVVPNMANVFLSALKYVYCGQMRKLSFMLEKAYTDSKLHGAPNKKSICVTCSLPISGRKLGDFGKSNSTCKICFGFVCHACKTVRMLSFVDPDLLLSQRRVTFCTVCISLATIMSAVDCAHARILKHGSVNRSKMAKGRFIVNPFAELALSGNDHVQLQELANTLIMSNLEKYISHQDEKTKEVDVRQWKLCRKRQGIKMYVERQGSASFSENMPLFRGIGYEEGKLDDLMYGLVSPTLELMRVKASYVNDFSGAAVLDTIVQPTLEDPFQALVVKWMEVDIPFVSTSLIKNRDYVYIDATGFVRTKNGERVAYHLIHSVHFPKTPDLPNRIRGNMSSMAFWRQAGPNTIEFFGTAVMDPGGAMAKRIAVSTIASVFFCTLKYACCGQMKKLTFTLDKKYAEFKLNGAPHKKNVCVTCLSPITGRRLGDFGNSKHTCKLCFGFVCHSCKITHKLSFVDPDLLLSKRKVTFCTSCISEVTTMSSVDVVRAQMLASETDFREQKDLGMNSLVSMDDISSASIVSEY</sequence>